<feature type="compositionally biased region" description="Basic and acidic residues" evidence="3">
    <location>
        <begin position="86"/>
        <end position="97"/>
    </location>
</feature>
<feature type="region of interest" description="Disordered" evidence="3">
    <location>
        <begin position="18"/>
        <end position="224"/>
    </location>
</feature>
<feature type="domain" description="AATF leucine zipper-containing" evidence="5">
    <location>
        <begin position="235"/>
        <end position="357"/>
    </location>
</feature>
<feature type="compositionally biased region" description="Basic and acidic residues" evidence="3">
    <location>
        <begin position="68"/>
        <end position="79"/>
    </location>
</feature>
<evidence type="ECO:0000256" key="2">
    <source>
        <dbReference type="ARBA" id="ARBA00013850"/>
    </source>
</evidence>
<feature type="domain" description="Apoptosis-antagonizing transcription factor C-terminal" evidence="4">
    <location>
        <begin position="437"/>
        <end position="514"/>
    </location>
</feature>
<reference evidence="6 7" key="1">
    <citation type="submission" date="2023-03" db="EMBL/GenBank/DDBJ databases">
        <title>Mating type loci evolution in Malassezia.</title>
        <authorList>
            <person name="Coelho M.A."/>
        </authorList>
    </citation>
    <scope>NUCLEOTIDE SEQUENCE [LARGE SCALE GENOMIC DNA]</scope>
    <source>
        <strain evidence="6 7">CBS 9725</strain>
    </source>
</reference>
<dbReference type="EMBL" id="CP119943">
    <property type="protein sequence ID" value="WFC98604.1"/>
    <property type="molecule type" value="Genomic_DNA"/>
</dbReference>
<evidence type="ECO:0000313" key="6">
    <source>
        <dbReference type="EMBL" id="WFC98604.1"/>
    </source>
</evidence>
<dbReference type="PANTHER" id="PTHR15565">
    <property type="entry name" value="AATF PROTEIN APOPTOSIS ANTAGONIZING TRANSCRIPTION FACTOR"/>
    <property type="match status" value="1"/>
</dbReference>
<feature type="compositionally biased region" description="Acidic residues" evidence="3">
    <location>
        <begin position="133"/>
        <end position="154"/>
    </location>
</feature>
<evidence type="ECO:0000259" key="5">
    <source>
        <dbReference type="Pfam" id="PF13339"/>
    </source>
</evidence>
<comment type="similarity">
    <text evidence="1">Belongs to the AATF family.</text>
</comment>
<evidence type="ECO:0000259" key="4">
    <source>
        <dbReference type="Pfam" id="PF08164"/>
    </source>
</evidence>
<feature type="compositionally biased region" description="Acidic residues" evidence="3">
    <location>
        <begin position="104"/>
        <end position="114"/>
    </location>
</feature>
<dbReference type="AlphaFoldDB" id="A0AAJ5YY56"/>
<feature type="compositionally biased region" description="Basic and acidic residues" evidence="3">
    <location>
        <begin position="45"/>
        <end position="58"/>
    </location>
</feature>
<evidence type="ECO:0000256" key="3">
    <source>
        <dbReference type="SAM" id="MobiDB-lite"/>
    </source>
</evidence>
<organism evidence="6 7">
    <name type="scientific">Malassezia yamatoensis</name>
    <dbReference type="NCBI Taxonomy" id="253288"/>
    <lineage>
        <taxon>Eukaryota</taxon>
        <taxon>Fungi</taxon>
        <taxon>Dikarya</taxon>
        <taxon>Basidiomycota</taxon>
        <taxon>Ustilaginomycotina</taxon>
        <taxon>Malasseziomycetes</taxon>
        <taxon>Malasseziales</taxon>
        <taxon>Malasseziaceae</taxon>
        <taxon>Malassezia</taxon>
    </lineage>
</organism>
<evidence type="ECO:0000313" key="7">
    <source>
        <dbReference type="Proteomes" id="UP001219567"/>
    </source>
</evidence>
<feature type="compositionally biased region" description="Polar residues" evidence="3">
    <location>
        <begin position="176"/>
        <end position="188"/>
    </location>
</feature>
<dbReference type="Pfam" id="PF13339">
    <property type="entry name" value="AATF-Che1"/>
    <property type="match status" value="1"/>
</dbReference>
<dbReference type="Pfam" id="PF08164">
    <property type="entry name" value="TRAUB"/>
    <property type="match status" value="1"/>
</dbReference>
<feature type="region of interest" description="Disordered" evidence="3">
    <location>
        <begin position="515"/>
        <end position="536"/>
    </location>
</feature>
<dbReference type="Proteomes" id="UP001219567">
    <property type="component" value="Chromosome 1"/>
</dbReference>
<dbReference type="InterPro" id="IPR039223">
    <property type="entry name" value="AATF/Bfr2"/>
</dbReference>
<feature type="compositionally biased region" description="Acidic residues" evidence="3">
    <location>
        <begin position="163"/>
        <end position="172"/>
    </location>
</feature>
<dbReference type="GO" id="GO:0005730">
    <property type="term" value="C:nucleolus"/>
    <property type="evidence" value="ECO:0007669"/>
    <property type="project" value="TreeGrafter"/>
</dbReference>
<evidence type="ECO:0000256" key="1">
    <source>
        <dbReference type="ARBA" id="ARBA00008966"/>
    </source>
</evidence>
<sequence>MALDLDSLLQVAPECKRGMTDSAFDPEDVEAGHDGLDGSDSGSDDQQHAAFKRDHYADMGKSQMRKTRLTDSDALDSGRYKATKTSRAEMFGDDKFDSMSQDSDHDEDEDEDELDALHHRGEQNFHDSHATDEIDSDDQISEIEDFDDDEELSGEDASHTEQEEFDDSDGFESDASQKSGLENASSDLTAVPEVSTAKSQGRKRKGLEHDGDQPSGSQAPSDDLFAQLHSRQKQDAEKGKQVQKQVRSWEQALRTRIAMQKVSTQVNRLPSTVELKSCLEGAPDVLADLDQAAAELEGMADKLSSIRYRLWPQNVKASEQDIVGKINMEASGPKVLRDLERTIEPYRRALLARWSDKVAAAPDSKSTLGGKLQLRAMNQGIVQQLDQAMASDTLSQLVERTQVWRSTDASRISARSSSSSDASSERDVDVFDDSDFYAQLLRDLVENAALTQTGTSAYATDALHAKKRKRAVDVRASKGRRIRYQVIEKAQNFMPPIPRVTWSDEQAQRLFTRLAGAQPDEDDEEPMQDASMGDTLGFRLVA</sequence>
<name>A0AAJ5YY56_9BASI</name>
<dbReference type="GO" id="GO:0000462">
    <property type="term" value="P:maturation of SSU-rRNA from tricistronic rRNA transcript (SSU-rRNA, 5.8S rRNA, LSU-rRNA)"/>
    <property type="evidence" value="ECO:0007669"/>
    <property type="project" value="TreeGrafter"/>
</dbReference>
<accession>A0AAJ5YY56</accession>
<dbReference type="PANTHER" id="PTHR15565:SF0">
    <property type="entry name" value="PROTEIN AATF"/>
    <property type="match status" value="1"/>
</dbReference>
<feature type="compositionally biased region" description="Basic and acidic residues" evidence="3">
    <location>
        <begin position="115"/>
        <end position="132"/>
    </location>
</feature>
<keyword evidence="7" id="KW-1185">Reference proteome</keyword>
<dbReference type="InterPro" id="IPR025160">
    <property type="entry name" value="AATF"/>
</dbReference>
<dbReference type="InterPro" id="IPR012617">
    <property type="entry name" value="AATF_C"/>
</dbReference>
<proteinExistence type="inferred from homology"/>
<protein>
    <recommendedName>
        <fullName evidence="2">Protein BFR2</fullName>
    </recommendedName>
</protein>
<gene>
    <name evidence="6" type="primary">BFR2</name>
    <name evidence="6" type="ORF">MYAM1_001334</name>
</gene>